<gene>
    <name evidence="25" type="primary">polX</name>
    <name evidence="25" type="ORF">I0Q91_10950</name>
</gene>
<feature type="domain" description="DNA-directed DNA polymerase X" evidence="24">
    <location>
        <begin position="3"/>
        <end position="322"/>
    </location>
</feature>
<name>A0A931AZF5_9FIRM</name>
<comment type="catalytic activity">
    <reaction evidence="19">
        <text>a 5'-end 2'-deoxyribose-2'-deoxyribonucleotide-DNA = (2E,4S)-4-hydroxypenten-2-al-5-phosphate + a 5'-end 5'-phospho-2'-deoxyribonucleoside-DNA + H(+)</text>
        <dbReference type="Rhea" id="RHEA:76255"/>
        <dbReference type="Rhea" id="RHEA-COMP:13180"/>
        <dbReference type="Rhea" id="RHEA-COMP:18657"/>
        <dbReference type="ChEBI" id="CHEBI:15378"/>
        <dbReference type="ChEBI" id="CHEBI:136412"/>
        <dbReference type="ChEBI" id="CHEBI:195194"/>
        <dbReference type="ChEBI" id="CHEBI:195195"/>
    </reaction>
</comment>
<dbReference type="RefSeq" id="WP_270454598.1">
    <property type="nucleotide sequence ID" value="NZ_JADPIE010000006.1"/>
</dbReference>
<comment type="caution">
    <text evidence="25">The sequence shown here is derived from an EMBL/GenBank/DDBJ whole genome shotgun (WGS) entry which is preliminary data.</text>
</comment>
<evidence type="ECO:0000256" key="7">
    <source>
        <dbReference type="ARBA" id="ARBA00022634"/>
    </source>
</evidence>
<dbReference type="SMART" id="SM00481">
    <property type="entry name" value="POLIIIAc"/>
    <property type="match status" value="1"/>
</dbReference>
<evidence type="ECO:0000256" key="15">
    <source>
        <dbReference type="ARBA" id="ARBA00023204"/>
    </source>
</evidence>
<dbReference type="Pfam" id="PF14791">
    <property type="entry name" value="DNA_pol_B_thumb"/>
    <property type="match status" value="1"/>
</dbReference>
<dbReference type="InterPro" id="IPR029398">
    <property type="entry name" value="PolB_thumb"/>
</dbReference>
<evidence type="ECO:0000256" key="9">
    <source>
        <dbReference type="ARBA" id="ARBA00022695"/>
    </source>
</evidence>
<comment type="catalytic activity">
    <reaction evidence="18">
        <text>2'-deoxyribonucleotide-(2'-deoxyribose 5'-phosphate)-2'-deoxyribonucleotide-DNA = a 3'-end 2'-deoxyribonucleotide-(2,3-dehydro-2,3-deoxyribose 5'-phosphate)-DNA + a 5'-end 5'-phospho-2'-deoxyribonucleoside-DNA + H(+)</text>
        <dbReference type="Rhea" id="RHEA:66592"/>
        <dbReference type="Rhea" id="RHEA-COMP:13180"/>
        <dbReference type="Rhea" id="RHEA-COMP:16897"/>
        <dbReference type="Rhea" id="RHEA-COMP:17067"/>
        <dbReference type="ChEBI" id="CHEBI:15378"/>
        <dbReference type="ChEBI" id="CHEBI:136412"/>
        <dbReference type="ChEBI" id="CHEBI:157695"/>
        <dbReference type="ChEBI" id="CHEBI:167181"/>
        <dbReference type="EC" id="4.2.99.18"/>
    </reaction>
</comment>
<keyword evidence="14" id="KW-0915">Sodium</keyword>
<dbReference type="EC" id="2.7.7.7" evidence="3"/>
<evidence type="ECO:0000256" key="19">
    <source>
        <dbReference type="ARBA" id="ARBA00044678"/>
    </source>
</evidence>
<evidence type="ECO:0000256" key="14">
    <source>
        <dbReference type="ARBA" id="ARBA00023053"/>
    </source>
</evidence>
<keyword evidence="26" id="KW-1185">Reference proteome</keyword>
<dbReference type="InterPro" id="IPR022311">
    <property type="entry name" value="PolX-like"/>
</dbReference>
<dbReference type="PRINTS" id="PR00870">
    <property type="entry name" value="DNAPOLXBETA"/>
</dbReference>
<accession>A0A931AZF5</accession>
<dbReference type="Gene3D" id="3.20.20.140">
    <property type="entry name" value="Metal-dependent hydrolases"/>
    <property type="match status" value="1"/>
</dbReference>
<dbReference type="PIRSF" id="PIRSF005047">
    <property type="entry name" value="UCP005047_YshC"/>
    <property type="match status" value="1"/>
</dbReference>
<dbReference type="GO" id="GO:0042578">
    <property type="term" value="F:phosphoric ester hydrolase activity"/>
    <property type="evidence" value="ECO:0007669"/>
    <property type="project" value="TreeGrafter"/>
</dbReference>
<dbReference type="CDD" id="cd00141">
    <property type="entry name" value="NT_POLXc"/>
    <property type="match status" value="1"/>
</dbReference>
<dbReference type="SMART" id="SM00483">
    <property type="entry name" value="POLXc"/>
    <property type="match status" value="1"/>
</dbReference>
<protein>
    <recommendedName>
        <fullName evidence="5">DNA polymerase beta</fullName>
        <ecNumber evidence="3">2.7.7.7</ecNumber>
        <ecNumber evidence="4">4.2.99.18</ecNumber>
    </recommendedName>
    <alternativeName>
        <fullName evidence="16">5'-deoxyribose-phosphate lyase</fullName>
    </alternativeName>
    <alternativeName>
        <fullName evidence="17">AP lyase</fullName>
    </alternativeName>
</protein>
<evidence type="ECO:0000256" key="5">
    <source>
        <dbReference type="ARBA" id="ARBA00020020"/>
    </source>
</evidence>
<evidence type="ECO:0000259" key="23">
    <source>
        <dbReference type="SMART" id="SM00481"/>
    </source>
</evidence>
<dbReference type="InterPro" id="IPR004013">
    <property type="entry name" value="PHP_dom"/>
</dbReference>
<dbReference type="GO" id="GO:0003677">
    <property type="term" value="F:DNA binding"/>
    <property type="evidence" value="ECO:0007669"/>
    <property type="project" value="InterPro"/>
</dbReference>
<feature type="domain" description="Helix-hairpin-helix DNA-binding motif class 1" evidence="22">
    <location>
        <begin position="54"/>
        <end position="73"/>
    </location>
</feature>
<evidence type="ECO:0000256" key="3">
    <source>
        <dbReference type="ARBA" id="ARBA00012417"/>
    </source>
</evidence>
<keyword evidence="12" id="KW-0832">Ubl conjugation</keyword>
<dbReference type="GO" id="GO:0004527">
    <property type="term" value="F:exonuclease activity"/>
    <property type="evidence" value="ECO:0007669"/>
    <property type="project" value="UniProtKB-KW"/>
</dbReference>
<dbReference type="Pfam" id="PF14520">
    <property type="entry name" value="HHH_5"/>
    <property type="match status" value="1"/>
</dbReference>
<dbReference type="GO" id="GO:0003887">
    <property type="term" value="F:DNA-directed DNA polymerase activity"/>
    <property type="evidence" value="ECO:0007669"/>
    <property type="project" value="UniProtKB-KW"/>
</dbReference>
<evidence type="ECO:0000256" key="21">
    <source>
        <dbReference type="ARBA" id="ARBA00049244"/>
    </source>
</evidence>
<dbReference type="InterPro" id="IPR043519">
    <property type="entry name" value="NT_sf"/>
</dbReference>
<keyword evidence="10" id="KW-0235">DNA replication</keyword>
<comment type="function">
    <text evidence="20">Repair polymerase that plays a key role in base-excision repair. During this process, the damaged base is excised by specific DNA glycosylases, the DNA backbone is nicked at the abasic site by an apurinic/apyrimidic (AP) endonuclease, and POLB removes 5'-deoxyribose-phosphate from the preincised AP site acting as a 5'-deoxyribose-phosphate lyase (5'-dRP lyase); through its DNA polymerase activity, it adds one nucleotide to the 3' end of the arising single-nucleotide gap. Conducts 'gap-filling' DNA synthesis in a stepwise distributive fashion rather than in a processive fashion as for other DNA polymerases. It is also able to cleave sugar-phosphate bonds 3' to an intact AP site, acting as an AP lyase.</text>
</comment>
<evidence type="ECO:0000259" key="24">
    <source>
        <dbReference type="SMART" id="SM00483"/>
    </source>
</evidence>
<evidence type="ECO:0000256" key="12">
    <source>
        <dbReference type="ARBA" id="ARBA00022843"/>
    </source>
</evidence>
<keyword evidence="7" id="KW-0237">DNA synthesis</keyword>
<dbReference type="SUPFAM" id="SSF81301">
    <property type="entry name" value="Nucleotidyltransferase"/>
    <property type="match status" value="1"/>
</dbReference>
<dbReference type="EMBL" id="JADPIE010000006">
    <property type="protein sequence ID" value="MBF8437603.1"/>
    <property type="molecule type" value="Genomic_DNA"/>
</dbReference>
<evidence type="ECO:0000256" key="13">
    <source>
        <dbReference type="ARBA" id="ARBA00022932"/>
    </source>
</evidence>
<dbReference type="GO" id="GO:0140078">
    <property type="term" value="F:class I DNA-(apurinic or apyrimidinic site) endonuclease activity"/>
    <property type="evidence" value="ECO:0007669"/>
    <property type="project" value="UniProtKB-EC"/>
</dbReference>
<evidence type="ECO:0000256" key="6">
    <source>
        <dbReference type="ARBA" id="ARBA00022481"/>
    </source>
</evidence>
<keyword evidence="9" id="KW-0548">Nucleotidyltransferase</keyword>
<comment type="subcellular location">
    <subcellularLocation>
        <location evidence="2">Cytoplasm</location>
    </subcellularLocation>
</comment>
<dbReference type="InterPro" id="IPR037160">
    <property type="entry name" value="DNA_Pol_thumb_sf"/>
</dbReference>
<dbReference type="InterPro" id="IPR027421">
    <property type="entry name" value="DNA_pol_lamdba_lyase_dom_sf"/>
</dbReference>
<dbReference type="Proteomes" id="UP000621436">
    <property type="component" value="Unassembled WGS sequence"/>
</dbReference>
<dbReference type="InterPro" id="IPR047967">
    <property type="entry name" value="PolX_PHP"/>
</dbReference>
<dbReference type="InterPro" id="IPR003583">
    <property type="entry name" value="Hlx-hairpin-Hlx_DNA-bd_motif"/>
</dbReference>
<dbReference type="Pfam" id="PF02811">
    <property type="entry name" value="PHP"/>
    <property type="match status" value="1"/>
</dbReference>
<evidence type="ECO:0000256" key="2">
    <source>
        <dbReference type="ARBA" id="ARBA00004496"/>
    </source>
</evidence>
<evidence type="ECO:0000256" key="10">
    <source>
        <dbReference type="ARBA" id="ARBA00022705"/>
    </source>
</evidence>
<dbReference type="NCBIfam" id="NF006375">
    <property type="entry name" value="PRK08609.1"/>
    <property type="match status" value="1"/>
</dbReference>
<dbReference type="CDD" id="cd07436">
    <property type="entry name" value="PHP_PolX"/>
    <property type="match status" value="1"/>
</dbReference>
<comment type="catalytic activity">
    <reaction evidence="21">
        <text>DNA(n) + a 2'-deoxyribonucleoside 5'-triphosphate = DNA(n+1) + diphosphate</text>
        <dbReference type="Rhea" id="RHEA:22508"/>
        <dbReference type="Rhea" id="RHEA-COMP:17339"/>
        <dbReference type="Rhea" id="RHEA-COMP:17340"/>
        <dbReference type="ChEBI" id="CHEBI:33019"/>
        <dbReference type="ChEBI" id="CHEBI:61560"/>
        <dbReference type="ChEBI" id="CHEBI:173112"/>
        <dbReference type="EC" id="2.7.7.7"/>
    </reaction>
</comment>
<dbReference type="EC" id="4.2.99.18" evidence="4"/>
<dbReference type="SMART" id="SM00278">
    <property type="entry name" value="HhH1"/>
    <property type="match status" value="3"/>
</dbReference>
<evidence type="ECO:0000259" key="22">
    <source>
        <dbReference type="SMART" id="SM00278"/>
    </source>
</evidence>
<keyword evidence="15" id="KW-0234">DNA repair</keyword>
<dbReference type="Gene3D" id="3.30.210.10">
    <property type="entry name" value="DNA polymerase, thumb domain"/>
    <property type="match status" value="1"/>
</dbReference>
<dbReference type="GO" id="GO:0008270">
    <property type="term" value="F:zinc ion binding"/>
    <property type="evidence" value="ECO:0007669"/>
    <property type="project" value="TreeGrafter"/>
</dbReference>
<dbReference type="PANTHER" id="PTHR36928">
    <property type="entry name" value="PHOSPHATASE YCDX-RELATED"/>
    <property type="match status" value="1"/>
</dbReference>
<evidence type="ECO:0000256" key="17">
    <source>
        <dbReference type="ARBA" id="ARBA00035726"/>
    </source>
</evidence>
<organism evidence="25 26">
    <name type="scientific">Halonatronomonas betaini</name>
    <dbReference type="NCBI Taxonomy" id="2778430"/>
    <lineage>
        <taxon>Bacteria</taxon>
        <taxon>Bacillati</taxon>
        <taxon>Bacillota</taxon>
        <taxon>Clostridia</taxon>
        <taxon>Halanaerobiales</taxon>
        <taxon>Halarsenatibacteraceae</taxon>
        <taxon>Halonatronomonas</taxon>
    </lineage>
</organism>
<dbReference type="GO" id="GO:0005829">
    <property type="term" value="C:cytosol"/>
    <property type="evidence" value="ECO:0007669"/>
    <property type="project" value="TreeGrafter"/>
</dbReference>
<comment type="cofactor">
    <cofactor evidence="1">
        <name>Mg(2+)</name>
        <dbReference type="ChEBI" id="CHEBI:18420"/>
    </cofactor>
</comment>
<dbReference type="Gene3D" id="3.30.460.10">
    <property type="entry name" value="Beta Polymerase, domain 2"/>
    <property type="match status" value="1"/>
</dbReference>
<dbReference type="InterPro" id="IPR010996">
    <property type="entry name" value="HHH_MUS81"/>
</dbReference>
<proteinExistence type="predicted"/>
<dbReference type="PANTHER" id="PTHR36928:SF1">
    <property type="entry name" value="PHOSPHATASE YCDX-RELATED"/>
    <property type="match status" value="1"/>
</dbReference>
<keyword evidence="25" id="KW-0269">Exonuclease</keyword>
<evidence type="ECO:0000313" key="26">
    <source>
        <dbReference type="Proteomes" id="UP000621436"/>
    </source>
</evidence>
<keyword evidence="11" id="KW-0227">DNA damage</keyword>
<keyword evidence="13" id="KW-0239">DNA-directed DNA polymerase</keyword>
<feature type="domain" description="Helix-hairpin-helix DNA-binding motif class 1" evidence="22">
    <location>
        <begin position="129"/>
        <end position="148"/>
    </location>
</feature>
<evidence type="ECO:0000256" key="11">
    <source>
        <dbReference type="ARBA" id="ARBA00022763"/>
    </source>
</evidence>
<dbReference type="Gene3D" id="1.10.150.20">
    <property type="entry name" value="5' to 3' exonuclease, C-terminal subdomain"/>
    <property type="match status" value="1"/>
</dbReference>
<dbReference type="Pfam" id="PF14716">
    <property type="entry name" value="HHH_8"/>
    <property type="match status" value="1"/>
</dbReference>
<keyword evidence="25" id="KW-0540">Nuclease</keyword>
<sequence>MEDLTAKEVAAMLNELADLMEIKGDNPFRIRAYQNAARAITGQSEKLIDIVKDGRLQDIKGVGEGLAGIITEIFETGTSSQLEELKRELPAGISELLNIPGLGPKRAHQLYYELEINNIDDLKLALKENQVQTLKGFGPKTENNLLEALLEYENYQGLMTIGRADKLAKRLEEYFKESDGLWKQMSFAGSLRRRKELVKDIDMIFVPAEDKLEELKDTIKNYPESEKIELAGDTKITLQLENGIKVDFRLLEEESYPFAQQHFTGSKEHNVVIRRIAKEAGYISNEYGLFDRETDEKVTRINTEADLYEFLGLSYIIPELREDKGEIEAASENKLPESVELADIKGELHLHTRYSDGACTIEEMVEAAIAQGYEYIAVTDHSESLRIASGLTVEDLEEQAKEIAEVQKKYPDFKILSGIEVDILSDNNLDFSDEVLEKLDLVIGSIHSGFTQSEAEINERIITAMENPNVDIIAHPRGRLLGKREAYPVDMDKIIKEAARTGTALEINASPSRLDLDDHYAKKAKEADVKISINTDAHHTRELKDMELGVSVARRGWLEKDDIINTMNSDQLIDYLNK</sequence>
<dbReference type="InterPro" id="IPR002054">
    <property type="entry name" value="DNA-dir_DNA_pol_X"/>
</dbReference>
<dbReference type="SUPFAM" id="SSF47802">
    <property type="entry name" value="DNA polymerase beta, N-terminal domain-like"/>
    <property type="match status" value="1"/>
</dbReference>
<dbReference type="SUPFAM" id="SSF89550">
    <property type="entry name" value="PHP domain-like"/>
    <property type="match status" value="1"/>
</dbReference>
<keyword evidence="6" id="KW-0488">Methylation</keyword>
<dbReference type="InterPro" id="IPR003141">
    <property type="entry name" value="Pol/His_phosphatase_N"/>
</dbReference>
<reference evidence="25" key="1">
    <citation type="submission" date="2020-11" db="EMBL/GenBank/DDBJ databases">
        <title>Halonatronomonas betainensis gen. nov., sp. nov. a novel haloalkaliphilic representative of the family Halanaerobiacae capable of betaine degradation.</title>
        <authorList>
            <person name="Boltyanskaya Y."/>
            <person name="Kevbrin V."/>
            <person name="Detkova E."/>
            <person name="Grouzdev D.S."/>
            <person name="Koziaeva V."/>
            <person name="Zhilina T."/>
        </authorList>
    </citation>
    <scope>NUCLEOTIDE SEQUENCE</scope>
    <source>
        <strain evidence="25">Z-7014</strain>
    </source>
</reference>
<dbReference type="FunFam" id="3.20.20.140:FF:000047">
    <property type="entry name" value="PHP domain-containing protein"/>
    <property type="match status" value="1"/>
</dbReference>
<dbReference type="GO" id="GO:0006281">
    <property type="term" value="P:DNA repair"/>
    <property type="evidence" value="ECO:0007669"/>
    <property type="project" value="UniProtKB-KW"/>
</dbReference>
<feature type="domain" description="Helix-hairpin-helix DNA-binding motif class 1" evidence="22">
    <location>
        <begin position="94"/>
        <end position="113"/>
    </location>
</feature>
<keyword evidence="8" id="KW-0808">Transferase</keyword>
<keyword evidence="25" id="KW-0378">Hydrolase</keyword>
<dbReference type="InterPro" id="IPR016195">
    <property type="entry name" value="Pol/histidinol_Pase-like"/>
</dbReference>
<dbReference type="SUPFAM" id="SSF47781">
    <property type="entry name" value="RuvA domain 2-like"/>
    <property type="match status" value="1"/>
</dbReference>
<evidence type="ECO:0000256" key="4">
    <source>
        <dbReference type="ARBA" id="ARBA00012720"/>
    </source>
</evidence>
<dbReference type="Gene3D" id="1.10.150.110">
    <property type="entry name" value="DNA polymerase beta, N-terminal domain-like"/>
    <property type="match status" value="1"/>
</dbReference>
<dbReference type="InterPro" id="IPR010994">
    <property type="entry name" value="RuvA_2-like"/>
</dbReference>
<evidence type="ECO:0000256" key="18">
    <source>
        <dbReference type="ARBA" id="ARBA00044632"/>
    </source>
</evidence>
<dbReference type="AlphaFoldDB" id="A0A931AZF5"/>
<evidence type="ECO:0000256" key="1">
    <source>
        <dbReference type="ARBA" id="ARBA00001946"/>
    </source>
</evidence>
<feature type="domain" description="Polymerase/histidinol phosphatase N-terminal" evidence="23">
    <location>
        <begin position="346"/>
        <end position="425"/>
    </location>
</feature>
<evidence type="ECO:0000313" key="25">
    <source>
        <dbReference type="EMBL" id="MBF8437603.1"/>
    </source>
</evidence>
<evidence type="ECO:0000256" key="20">
    <source>
        <dbReference type="ARBA" id="ARBA00045548"/>
    </source>
</evidence>
<dbReference type="InterPro" id="IPR050243">
    <property type="entry name" value="PHP_phosphatase"/>
</dbReference>
<evidence type="ECO:0000256" key="16">
    <source>
        <dbReference type="ARBA" id="ARBA00035717"/>
    </source>
</evidence>
<dbReference type="InterPro" id="IPR002008">
    <property type="entry name" value="DNA_pol_X_beta-like"/>
</dbReference>
<evidence type="ECO:0000256" key="8">
    <source>
        <dbReference type="ARBA" id="ARBA00022679"/>
    </source>
</evidence>